<sequence length="45" mass="4765">MASGMLRAPPYPSIWGGKPAEATSSFLSTPRFIAACPLHLDACML</sequence>
<protein>
    <submittedName>
        <fullName evidence="1">Uncharacterized protein</fullName>
    </submittedName>
</protein>
<organism evidence="1">
    <name type="scientific">Arundo donax</name>
    <name type="common">Giant reed</name>
    <name type="synonym">Donax arundinaceus</name>
    <dbReference type="NCBI Taxonomy" id="35708"/>
    <lineage>
        <taxon>Eukaryota</taxon>
        <taxon>Viridiplantae</taxon>
        <taxon>Streptophyta</taxon>
        <taxon>Embryophyta</taxon>
        <taxon>Tracheophyta</taxon>
        <taxon>Spermatophyta</taxon>
        <taxon>Magnoliopsida</taxon>
        <taxon>Liliopsida</taxon>
        <taxon>Poales</taxon>
        <taxon>Poaceae</taxon>
        <taxon>PACMAD clade</taxon>
        <taxon>Arundinoideae</taxon>
        <taxon>Arundineae</taxon>
        <taxon>Arundo</taxon>
    </lineage>
</organism>
<dbReference type="AlphaFoldDB" id="A0A0A9F9W2"/>
<proteinExistence type="predicted"/>
<accession>A0A0A9F9W2</accession>
<dbReference type="EMBL" id="GBRH01188056">
    <property type="protein sequence ID" value="JAE09840.1"/>
    <property type="molecule type" value="Transcribed_RNA"/>
</dbReference>
<name>A0A0A9F9W2_ARUDO</name>
<reference evidence="1" key="2">
    <citation type="journal article" date="2015" name="Data Brief">
        <title>Shoot transcriptome of the giant reed, Arundo donax.</title>
        <authorList>
            <person name="Barrero R.A."/>
            <person name="Guerrero F.D."/>
            <person name="Moolhuijzen P."/>
            <person name="Goolsby J.A."/>
            <person name="Tidwell J."/>
            <person name="Bellgard S.E."/>
            <person name="Bellgard M.I."/>
        </authorList>
    </citation>
    <scope>NUCLEOTIDE SEQUENCE</scope>
    <source>
        <tissue evidence="1">Shoot tissue taken approximately 20 cm above the soil surface</tissue>
    </source>
</reference>
<reference evidence="1" key="1">
    <citation type="submission" date="2014-09" db="EMBL/GenBank/DDBJ databases">
        <authorList>
            <person name="Magalhaes I.L.F."/>
            <person name="Oliveira U."/>
            <person name="Santos F.R."/>
            <person name="Vidigal T.H.D.A."/>
            <person name="Brescovit A.D."/>
            <person name="Santos A.J."/>
        </authorList>
    </citation>
    <scope>NUCLEOTIDE SEQUENCE</scope>
    <source>
        <tissue evidence="1">Shoot tissue taken approximately 20 cm above the soil surface</tissue>
    </source>
</reference>
<evidence type="ECO:0000313" key="1">
    <source>
        <dbReference type="EMBL" id="JAE09840.1"/>
    </source>
</evidence>